<name>A0A4R7V049_9PSEU</name>
<dbReference type="Gene3D" id="3.90.176.10">
    <property type="entry name" value="Toxin ADP-ribosyltransferase, Chain A, domain 1"/>
    <property type="match status" value="1"/>
</dbReference>
<dbReference type="AlphaFoldDB" id="A0A4R7V049"/>
<evidence type="ECO:0000313" key="1">
    <source>
        <dbReference type="EMBL" id="TDV42160.1"/>
    </source>
</evidence>
<accession>A0A4R7V049</accession>
<protein>
    <submittedName>
        <fullName evidence="1">Uncharacterized protein</fullName>
    </submittedName>
</protein>
<evidence type="ECO:0000313" key="2">
    <source>
        <dbReference type="Proteomes" id="UP000294927"/>
    </source>
</evidence>
<keyword evidence="2" id="KW-1185">Reference proteome</keyword>
<comment type="caution">
    <text evidence="1">The sequence shown here is derived from an EMBL/GenBank/DDBJ whole genome shotgun (WGS) entry which is preliminary data.</text>
</comment>
<dbReference type="EMBL" id="SOCP01000018">
    <property type="protein sequence ID" value="TDV42160.1"/>
    <property type="molecule type" value="Genomic_DNA"/>
</dbReference>
<gene>
    <name evidence="1" type="ORF">CLV71_11830</name>
</gene>
<proteinExistence type="predicted"/>
<sequence>MPGRASTTGEQARFTSAAGEGFGEALATVNAAMATWPSMRVDDSFGAKADYVAVCLFLGRGDGGARSLNGALRGGQSGVLDGQVPCLMSGIRRLPTHRRAVLRQGRVNESLEHRSAPGTVLTEPGFLAGSIDLDVTMPGADLDVLIWPSSARRTSELMLGRPIDEAVFVAGARFKALAVRTAEEDDEESEDDGAPTAPRIAVLYRELAPGETPTTTELDERDLVVLAKLDSVLARRHQGSLRLVDDPEVVARLTTSMVAWQQEAAAAVAS</sequence>
<reference evidence="1 2" key="1">
    <citation type="submission" date="2019-03" db="EMBL/GenBank/DDBJ databases">
        <title>Genomic Encyclopedia of Archaeal and Bacterial Type Strains, Phase II (KMG-II): from individual species to whole genera.</title>
        <authorList>
            <person name="Goeker M."/>
        </authorList>
    </citation>
    <scope>NUCLEOTIDE SEQUENCE [LARGE SCALE GENOMIC DNA]</scope>
    <source>
        <strain evidence="1 2">DSM 45499</strain>
    </source>
</reference>
<organism evidence="1 2">
    <name type="scientific">Actinophytocola oryzae</name>
    <dbReference type="NCBI Taxonomy" id="502181"/>
    <lineage>
        <taxon>Bacteria</taxon>
        <taxon>Bacillati</taxon>
        <taxon>Actinomycetota</taxon>
        <taxon>Actinomycetes</taxon>
        <taxon>Pseudonocardiales</taxon>
        <taxon>Pseudonocardiaceae</taxon>
    </lineage>
</organism>
<dbReference type="Proteomes" id="UP000294927">
    <property type="component" value="Unassembled WGS sequence"/>
</dbReference>